<dbReference type="NCBIfam" id="TIGR02945">
    <property type="entry name" value="SUF_assoc"/>
    <property type="match status" value="1"/>
</dbReference>
<organism evidence="2 3">
    <name type="scientific">Nisaea acidiphila</name>
    <dbReference type="NCBI Taxonomy" id="1862145"/>
    <lineage>
        <taxon>Bacteria</taxon>
        <taxon>Pseudomonadati</taxon>
        <taxon>Pseudomonadota</taxon>
        <taxon>Alphaproteobacteria</taxon>
        <taxon>Rhodospirillales</taxon>
        <taxon>Thalassobaculaceae</taxon>
        <taxon>Nisaea</taxon>
    </lineage>
</organism>
<evidence type="ECO:0000259" key="1">
    <source>
        <dbReference type="Pfam" id="PF01883"/>
    </source>
</evidence>
<dbReference type="EMBL" id="CP102480">
    <property type="protein sequence ID" value="UUX50566.1"/>
    <property type="molecule type" value="Genomic_DNA"/>
</dbReference>
<feature type="domain" description="MIP18 family-like" evidence="1">
    <location>
        <begin position="38"/>
        <end position="110"/>
    </location>
</feature>
<dbReference type="Gene3D" id="3.30.300.130">
    <property type="entry name" value="Fe-S cluster assembly (FSCA)"/>
    <property type="match status" value="1"/>
</dbReference>
<keyword evidence="3" id="KW-1185">Reference proteome</keyword>
<dbReference type="SUPFAM" id="SSF117916">
    <property type="entry name" value="Fe-S cluster assembly (FSCA) domain-like"/>
    <property type="match status" value="1"/>
</dbReference>
<proteinExistence type="predicted"/>
<dbReference type="InterPro" id="IPR002744">
    <property type="entry name" value="MIP18-like"/>
</dbReference>
<dbReference type="PANTHER" id="PTHR42831">
    <property type="entry name" value="FE-S PROTEIN MATURATION AUXILIARY FACTOR YITW"/>
    <property type="match status" value="1"/>
</dbReference>
<dbReference type="InterPro" id="IPR052339">
    <property type="entry name" value="Fe-S_Maturation_MIP18"/>
</dbReference>
<name>A0A9J7ATY3_9PROT</name>
<evidence type="ECO:0000313" key="2">
    <source>
        <dbReference type="EMBL" id="UUX50566.1"/>
    </source>
</evidence>
<evidence type="ECO:0000313" key="3">
    <source>
        <dbReference type="Proteomes" id="UP001060336"/>
    </source>
</evidence>
<gene>
    <name evidence="2" type="ORF">NUH88_02480</name>
</gene>
<accession>A0A9J7ATY3</accession>
<reference evidence="2" key="1">
    <citation type="submission" date="2022-08" db="EMBL/GenBank/DDBJ databases">
        <title>Nisaea acidiphila sp. nov., isolated from a marine algal debris and emended description of the genus Nisaea Urios et al. 2008.</title>
        <authorList>
            <person name="Kwon K."/>
        </authorList>
    </citation>
    <scope>NUCLEOTIDE SEQUENCE</scope>
    <source>
        <strain evidence="2">MEBiC11861</strain>
    </source>
</reference>
<dbReference type="InterPro" id="IPR034904">
    <property type="entry name" value="FSCA_dom_sf"/>
</dbReference>
<dbReference type="PANTHER" id="PTHR42831:SF1">
    <property type="entry name" value="FE-S PROTEIN MATURATION AUXILIARY FACTOR YITW"/>
    <property type="match status" value="1"/>
</dbReference>
<dbReference type="RefSeq" id="WP_257769754.1">
    <property type="nucleotide sequence ID" value="NZ_CP102480.1"/>
</dbReference>
<dbReference type="KEGG" id="naci:NUH88_02480"/>
<dbReference type="Pfam" id="PF01883">
    <property type="entry name" value="FeS_assembly_P"/>
    <property type="match status" value="1"/>
</dbReference>
<protein>
    <submittedName>
        <fullName evidence="2">SUF system Fe-S cluster assembly protein</fullName>
    </submittedName>
</protein>
<sequence length="134" mass="14400">MMPGGPGMHDFLDFPPPEEGIVAEVGEPLAEGVPVAKEEAIILALKEVYDPEIPVDIYELGLIYEIAIAENGDVKIVMTLTAPACPVAGQLPIDVGEKAASVEGVGRVQVELTWDDPWTPERMSDEAKLALNMF</sequence>
<dbReference type="AlphaFoldDB" id="A0A9J7ATY3"/>
<dbReference type="InterPro" id="IPR014291">
    <property type="entry name" value="SUF_FeS_clus_asmbl-assoc"/>
</dbReference>
<dbReference type="Proteomes" id="UP001060336">
    <property type="component" value="Chromosome"/>
</dbReference>